<proteinExistence type="predicted"/>
<organism evidence="1 2">
    <name type="scientific">Zophobas morio</name>
    <dbReference type="NCBI Taxonomy" id="2755281"/>
    <lineage>
        <taxon>Eukaryota</taxon>
        <taxon>Metazoa</taxon>
        <taxon>Ecdysozoa</taxon>
        <taxon>Arthropoda</taxon>
        <taxon>Hexapoda</taxon>
        <taxon>Insecta</taxon>
        <taxon>Pterygota</taxon>
        <taxon>Neoptera</taxon>
        <taxon>Endopterygota</taxon>
        <taxon>Coleoptera</taxon>
        <taxon>Polyphaga</taxon>
        <taxon>Cucujiformia</taxon>
        <taxon>Tenebrionidae</taxon>
        <taxon>Zophobas</taxon>
    </lineage>
</organism>
<sequence length="195" mass="22745">MARVQRKAALRISSAYRTVSYAAVMVITGVIPIDIKVQERTAVFNKQVTKAEAREVSIGKWQMRWSKEVKGAWTRRLLPNIKPWVLRRYGEINHFVTQALSGHGCFGNYLKRIGKQDTTTCWYCNEKDTPEHTLFRCNRWTRHRIKAENQVGKELGVDNLIETMLENETSWDSVSEMITKIMKTKVEDERQRQKA</sequence>
<name>A0AA38IU16_9CUCU</name>
<dbReference type="AlphaFoldDB" id="A0AA38IU16"/>
<keyword evidence="2" id="KW-1185">Reference proteome</keyword>
<protein>
    <submittedName>
        <fullName evidence="1">Uncharacterized protein</fullName>
    </submittedName>
</protein>
<evidence type="ECO:0000313" key="1">
    <source>
        <dbReference type="EMBL" id="KAJ3661621.1"/>
    </source>
</evidence>
<gene>
    <name evidence="1" type="ORF">Zmor_006009</name>
</gene>
<reference evidence="1" key="1">
    <citation type="journal article" date="2023" name="G3 (Bethesda)">
        <title>Whole genome assemblies of Zophobas morio and Tenebrio molitor.</title>
        <authorList>
            <person name="Kaur S."/>
            <person name="Stinson S.A."/>
            <person name="diCenzo G.C."/>
        </authorList>
    </citation>
    <scope>NUCLEOTIDE SEQUENCE</scope>
    <source>
        <strain evidence="1">QUZm001</strain>
    </source>
</reference>
<dbReference type="Proteomes" id="UP001168821">
    <property type="component" value="Unassembled WGS sequence"/>
</dbReference>
<dbReference type="EMBL" id="JALNTZ010000002">
    <property type="protein sequence ID" value="KAJ3661621.1"/>
    <property type="molecule type" value="Genomic_DNA"/>
</dbReference>
<evidence type="ECO:0000313" key="2">
    <source>
        <dbReference type="Proteomes" id="UP001168821"/>
    </source>
</evidence>
<comment type="caution">
    <text evidence="1">The sequence shown here is derived from an EMBL/GenBank/DDBJ whole genome shotgun (WGS) entry which is preliminary data.</text>
</comment>
<accession>A0AA38IU16</accession>